<evidence type="ECO:0000313" key="3">
    <source>
        <dbReference type="Proteomes" id="UP000224567"/>
    </source>
</evidence>
<keyword evidence="2" id="KW-0418">Kinase</keyword>
<keyword evidence="3" id="KW-1185">Reference proteome</keyword>
<dbReference type="Proteomes" id="UP000224567">
    <property type="component" value="Unassembled WGS sequence"/>
</dbReference>
<dbReference type="PANTHER" id="PTHR45863:SF19">
    <property type="entry name" value="PROTEIN KINASE DOMAIN-CONTAINING PROTEIN"/>
    <property type="match status" value="1"/>
</dbReference>
<organism evidence="2 3">
    <name type="scientific">Capsicum baccatum</name>
    <name type="common">Peruvian pepper</name>
    <dbReference type="NCBI Taxonomy" id="33114"/>
    <lineage>
        <taxon>Eukaryota</taxon>
        <taxon>Viridiplantae</taxon>
        <taxon>Streptophyta</taxon>
        <taxon>Embryophyta</taxon>
        <taxon>Tracheophyta</taxon>
        <taxon>Spermatophyta</taxon>
        <taxon>Magnoliopsida</taxon>
        <taxon>eudicotyledons</taxon>
        <taxon>Gunneridae</taxon>
        <taxon>Pentapetalae</taxon>
        <taxon>asterids</taxon>
        <taxon>lamiids</taxon>
        <taxon>Solanales</taxon>
        <taxon>Solanaceae</taxon>
        <taxon>Solanoideae</taxon>
        <taxon>Capsiceae</taxon>
        <taxon>Capsicum</taxon>
    </lineage>
</organism>
<dbReference type="GO" id="GO:0005524">
    <property type="term" value="F:ATP binding"/>
    <property type="evidence" value="ECO:0007669"/>
    <property type="project" value="UniProtKB-KW"/>
</dbReference>
<dbReference type="GO" id="GO:0004672">
    <property type="term" value="F:protein kinase activity"/>
    <property type="evidence" value="ECO:0007669"/>
    <property type="project" value="InterPro"/>
</dbReference>
<dbReference type="Gene3D" id="1.10.510.10">
    <property type="entry name" value="Transferase(Phosphotransferase) domain 1"/>
    <property type="match status" value="1"/>
</dbReference>
<keyword evidence="1" id="KW-0812">Transmembrane</keyword>
<proteinExistence type="predicted"/>
<evidence type="ECO:0000256" key="1">
    <source>
        <dbReference type="SAM" id="Phobius"/>
    </source>
</evidence>
<feature type="transmembrane region" description="Helical" evidence="1">
    <location>
        <begin position="83"/>
        <end position="104"/>
    </location>
</feature>
<dbReference type="OrthoDB" id="1024300at2759"/>
<dbReference type="GO" id="GO:0009742">
    <property type="term" value="P:brassinosteroid mediated signaling pathway"/>
    <property type="evidence" value="ECO:0007669"/>
    <property type="project" value="InterPro"/>
</dbReference>
<keyword evidence="2" id="KW-0808">Transferase</keyword>
<dbReference type="InterPro" id="IPR045845">
    <property type="entry name" value="BSK"/>
</dbReference>
<sequence length="127" mass="13778">MCPNMNVFSTYDSIKGGVVFAGNSAACQIVEKGRITTESVIFSFGTLLLDLFSGKHIPPSHALDLIKERNLEMLTNSCLEGQAMAMVVTIAIGQAMVTVVTVAIDENRRLNKSKNDRCHRSSMATVV</sequence>
<accession>A0A2G2WXA8</accession>
<dbReference type="PANTHER" id="PTHR45863">
    <property type="entry name" value="SERINE/THREONINE-PROTEIN KINASE BSK5"/>
    <property type="match status" value="1"/>
</dbReference>
<dbReference type="STRING" id="33114.A0A2G2WXA8"/>
<evidence type="ECO:0000313" key="2">
    <source>
        <dbReference type="EMBL" id="PHT49896.1"/>
    </source>
</evidence>
<gene>
    <name evidence="2" type="ORF">CQW23_09643</name>
</gene>
<dbReference type="AlphaFoldDB" id="A0A2G2WXA8"/>
<reference evidence="2 3" key="1">
    <citation type="journal article" date="2017" name="Genome Biol.">
        <title>New reference genome sequences of hot pepper reveal the massive evolution of plant disease-resistance genes by retroduplication.</title>
        <authorList>
            <person name="Kim S."/>
            <person name="Park J."/>
            <person name="Yeom S.I."/>
            <person name="Kim Y.M."/>
            <person name="Seo E."/>
            <person name="Kim K.T."/>
            <person name="Kim M.S."/>
            <person name="Lee J.M."/>
            <person name="Cheong K."/>
            <person name="Shin H.S."/>
            <person name="Kim S.B."/>
            <person name="Han K."/>
            <person name="Lee J."/>
            <person name="Park M."/>
            <person name="Lee H.A."/>
            <person name="Lee H.Y."/>
            <person name="Lee Y."/>
            <person name="Oh S."/>
            <person name="Lee J.H."/>
            <person name="Choi E."/>
            <person name="Choi E."/>
            <person name="Lee S.E."/>
            <person name="Jeon J."/>
            <person name="Kim H."/>
            <person name="Choi G."/>
            <person name="Song H."/>
            <person name="Lee J."/>
            <person name="Lee S.C."/>
            <person name="Kwon J.K."/>
            <person name="Lee H.Y."/>
            <person name="Koo N."/>
            <person name="Hong Y."/>
            <person name="Kim R.W."/>
            <person name="Kang W.H."/>
            <person name="Huh J.H."/>
            <person name="Kang B.C."/>
            <person name="Yang T.J."/>
            <person name="Lee Y.H."/>
            <person name="Bennetzen J.L."/>
            <person name="Choi D."/>
        </authorList>
    </citation>
    <scope>NUCLEOTIDE SEQUENCE [LARGE SCALE GENOMIC DNA]</scope>
    <source>
        <strain evidence="3">cv. PBC81</strain>
    </source>
</reference>
<dbReference type="GO" id="GO:0012505">
    <property type="term" value="C:endomembrane system"/>
    <property type="evidence" value="ECO:0007669"/>
    <property type="project" value="UniProtKB-SubCell"/>
</dbReference>
<reference evidence="3" key="2">
    <citation type="journal article" date="2017" name="J. Anim. Genet.">
        <title>Multiple reference genome sequences of hot pepper reveal the massive evolution of plant disease resistance genes by retroduplication.</title>
        <authorList>
            <person name="Kim S."/>
            <person name="Park J."/>
            <person name="Yeom S.-I."/>
            <person name="Kim Y.-M."/>
            <person name="Seo E."/>
            <person name="Kim K.-T."/>
            <person name="Kim M.-S."/>
            <person name="Lee J.M."/>
            <person name="Cheong K."/>
            <person name="Shin H.-S."/>
            <person name="Kim S.-B."/>
            <person name="Han K."/>
            <person name="Lee J."/>
            <person name="Park M."/>
            <person name="Lee H.-A."/>
            <person name="Lee H.-Y."/>
            <person name="Lee Y."/>
            <person name="Oh S."/>
            <person name="Lee J.H."/>
            <person name="Choi E."/>
            <person name="Choi E."/>
            <person name="Lee S.E."/>
            <person name="Jeon J."/>
            <person name="Kim H."/>
            <person name="Choi G."/>
            <person name="Song H."/>
            <person name="Lee J."/>
            <person name="Lee S.-C."/>
            <person name="Kwon J.-K."/>
            <person name="Lee H.-Y."/>
            <person name="Koo N."/>
            <person name="Hong Y."/>
            <person name="Kim R.W."/>
            <person name="Kang W.-H."/>
            <person name="Huh J.H."/>
            <person name="Kang B.-C."/>
            <person name="Yang T.-J."/>
            <person name="Lee Y.-H."/>
            <person name="Bennetzen J.L."/>
            <person name="Choi D."/>
        </authorList>
    </citation>
    <scope>NUCLEOTIDE SEQUENCE [LARGE SCALE GENOMIC DNA]</scope>
    <source>
        <strain evidence="3">cv. PBC81</strain>
    </source>
</reference>
<name>A0A2G2WXA8_CAPBA</name>
<comment type="caution">
    <text evidence="2">The sequence shown here is derived from an EMBL/GenBank/DDBJ whole genome shotgun (WGS) entry which is preliminary data.</text>
</comment>
<keyword evidence="1" id="KW-0472">Membrane</keyword>
<protein>
    <submittedName>
        <fullName evidence="2">Serine/threonine-protein kinase</fullName>
    </submittedName>
</protein>
<keyword evidence="1" id="KW-1133">Transmembrane helix</keyword>
<dbReference type="EMBL" id="MLFT02000004">
    <property type="protein sequence ID" value="PHT49896.1"/>
    <property type="molecule type" value="Genomic_DNA"/>
</dbReference>